<gene>
    <name evidence="2" type="ORF">CcaverHIS019_0111820</name>
</gene>
<reference evidence="2" key="1">
    <citation type="journal article" date="2023" name="BMC Genomics">
        <title>Chromosome-level genome assemblies of Cutaneotrichosporon spp. (Trichosporonales, Basidiomycota) reveal imbalanced evolution between nucleotide sequences and chromosome synteny.</title>
        <authorList>
            <person name="Kobayashi Y."/>
            <person name="Kayamori A."/>
            <person name="Aoki K."/>
            <person name="Shiwa Y."/>
            <person name="Matsutani M."/>
            <person name="Fujita N."/>
            <person name="Sugita T."/>
            <person name="Iwasaki W."/>
            <person name="Tanaka N."/>
            <person name="Takashima M."/>
        </authorList>
    </citation>
    <scope>NUCLEOTIDE SEQUENCE</scope>
    <source>
        <strain evidence="2">HIS019</strain>
    </source>
</reference>
<dbReference type="Gene3D" id="3.40.50.720">
    <property type="entry name" value="NAD(P)-binding Rossmann-like Domain"/>
    <property type="match status" value="1"/>
</dbReference>
<dbReference type="Pfam" id="PF13460">
    <property type="entry name" value="NAD_binding_10"/>
    <property type="match status" value="1"/>
</dbReference>
<sequence length="238" mass="25422">MHLVIFGGGGKVARHVARLRGSNQVTSVVRNDTHIDDLRALGATPAVLSLEASSAEDIRYLLAERYADAVLFAAGAGGKEGIERTRKVDYEGALKVFEGCKLAGVKRFIMISAVDVRDRSKPAPGHYTAESHSMSKRMWGAIGTYMQAKYDADKALHATELEYTILRPGGLTDEPAGGAEVGVTQLKTTSRELVAKACWDVLAQPGSAGLTLDIMDGDGDLSAEIAKCVENRTDAWTG</sequence>
<evidence type="ECO:0000313" key="3">
    <source>
        <dbReference type="Proteomes" id="UP001233271"/>
    </source>
</evidence>
<dbReference type="GeneID" id="85492335"/>
<evidence type="ECO:0000313" key="2">
    <source>
        <dbReference type="EMBL" id="BEI88464.1"/>
    </source>
</evidence>
<dbReference type="PANTHER" id="PTHR15020:SF50">
    <property type="entry name" value="UPF0659 PROTEIN YMR090W"/>
    <property type="match status" value="1"/>
</dbReference>
<organism evidence="2 3">
    <name type="scientific">Cutaneotrichosporon cavernicola</name>
    <dbReference type="NCBI Taxonomy" id="279322"/>
    <lineage>
        <taxon>Eukaryota</taxon>
        <taxon>Fungi</taxon>
        <taxon>Dikarya</taxon>
        <taxon>Basidiomycota</taxon>
        <taxon>Agaricomycotina</taxon>
        <taxon>Tremellomycetes</taxon>
        <taxon>Trichosporonales</taxon>
        <taxon>Trichosporonaceae</taxon>
        <taxon>Cutaneotrichosporon</taxon>
    </lineage>
</organism>
<dbReference type="AlphaFoldDB" id="A0AA48HZL2"/>
<feature type="domain" description="NAD(P)-binding" evidence="1">
    <location>
        <begin position="7"/>
        <end position="205"/>
    </location>
</feature>
<dbReference type="Proteomes" id="UP001233271">
    <property type="component" value="Chromosome 1"/>
</dbReference>
<keyword evidence="3" id="KW-1185">Reference proteome</keyword>
<dbReference type="InterPro" id="IPR016040">
    <property type="entry name" value="NAD(P)-bd_dom"/>
</dbReference>
<dbReference type="InterPro" id="IPR036291">
    <property type="entry name" value="NAD(P)-bd_dom_sf"/>
</dbReference>
<name>A0AA48HZL2_9TREE</name>
<dbReference type="SUPFAM" id="SSF51735">
    <property type="entry name" value="NAD(P)-binding Rossmann-fold domains"/>
    <property type="match status" value="1"/>
</dbReference>
<protein>
    <recommendedName>
        <fullName evidence="1">NAD(P)-binding domain-containing protein</fullName>
    </recommendedName>
</protein>
<dbReference type="PANTHER" id="PTHR15020">
    <property type="entry name" value="FLAVIN REDUCTASE-RELATED"/>
    <property type="match status" value="1"/>
</dbReference>
<proteinExistence type="predicted"/>
<accession>A0AA48HZL2</accession>
<evidence type="ECO:0000259" key="1">
    <source>
        <dbReference type="Pfam" id="PF13460"/>
    </source>
</evidence>
<dbReference type="CDD" id="cd05243">
    <property type="entry name" value="SDR_a5"/>
    <property type="match status" value="1"/>
</dbReference>
<dbReference type="RefSeq" id="XP_060453730.1">
    <property type="nucleotide sequence ID" value="XM_060596770.1"/>
</dbReference>
<dbReference type="EMBL" id="AP028212">
    <property type="protein sequence ID" value="BEI88464.1"/>
    <property type="molecule type" value="Genomic_DNA"/>
</dbReference>
<dbReference type="KEGG" id="ccac:CcaHIS019_0111820"/>